<evidence type="ECO:0000313" key="2">
    <source>
        <dbReference type="Proteomes" id="UP000830671"/>
    </source>
</evidence>
<dbReference type="Proteomes" id="UP000830671">
    <property type="component" value="Chromosome 9"/>
</dbReference>
<name>A0A9Q8T9M6_9PEZI</name>
<dbReference type="AlphaFoldDB" id="A0A9Q8T9M6"/>
<protein>
    <submittedName>
        <fullName evidence="1">Uncharacterized protein</fullName>
    </submittedName>
</protein>
<dbReference type="GeneID" id="73351024"/>
<dbReference type="KEGG" id="clup:CLUP02_17099"/>
<evidence type="ECO:0000313" key="1">
    <source>
        <dbReference type="EMBL" id="UQC91563.1"/>
    </source>
</evidence>
<dbReference type="RefSeq" id="XP_049153161.1">
    <property type="nucleotide sequence ID" value="XM_049296014.1"/>
</dbReference>
<dbReference type="EMBL" id="CP019481">
    <property type="protein sequence ID" value="UQC91563.1"/>
    <property type="molecule type" value="Genomic_DNA"/>
</dbReference>
<organism evidence="1 2">
    <name type="scientific">Colletotrichum lupini</name>
    <dbReference type="NCBI Taxonomy" id="145971"/>
    <lineage>
        <taxon>Eukaryota</taxon>
        <taxon>Fungi</taxon>
        <taxon>Dikarya</taxon>
        <taxon>Ascomycota</taxon>
        <taxon>Pezizomycotina</taxon>
        <taxon>Sordariomycetes</taxon>
        <taxon>Hypocreomycetidae</taxon>
        <taxon>Glomerellales</taxon>
        <taxon>Glomerellaceae</taxon>
        <taxon>Colletotrichum</taxon>
        <taxon>Colletotrichum acutatum species complex</taxon>
    </lineage>
</organism>
<accession>A0A9Q8T9M6</accession>
<proteinExistence type="predicted"/>
<sequence>METVCSPVRIAGQCQDRAIILDEARPTPTPTPTPSGVPCNYGAGLRDRVENRDKSPERVLVLCHREEGTSLLSGFELKLFLTDSSGFGCSVLPRSRNVPEALSLKLRLESRRNSQ</sequence>
<gene>
    <name evidence="1" type="ORF">CLUP02_17099</name>
</gene>
<keyword evidence="2" id="KW-1185">Reference proteome</keyword>
<reference evidence="1" key="1">
    <citation type="journal article" date="2021" name="Mol. Plant Microbe Interact.">
        <title>Complete Genome Sequence of the Plant-Pathogenic Fungus Colletotrichum lupini.</title>
        <authorList>
            <person name="Baroncelli R."/>
            <person name="Pensec F."/>
            <person name="Da Lio D."/>
            <person name="Boufleur T."/>
            <person name="Vicente I."/>
            <person name="Sarrocco S."/>
            <person name="Picot A."/>
            <person name="Baraldi E."/>
            <person name="Sukno S."/>
            <person name="Thon M."/>
            <person name="Le Floch G."/>
        </authorList>
    </citation>
    <scope>NUCLEOTIDE SEQUENCE</scope>
    <source>
        <strain evidence="1">IMI 504893</strain>
    </source>
</reference>